<comment type="subcellular location">
    <subcellularLocation>
        <location evidence="1 6">Nucleus</location>
    </subcellularLocation>
</comment>
<dbReference type="Proteomes" id="UP001497497">
    <property type="component" value="Unassembled WGS sequence"/>
</dbReference>
<comment type="function">
    <text evidence="6">Component of the origin recognition complex (ORC) that binds origins of replication. DNA-binding is ATP-dependent. ORC is required to assemble the pre-replication complex necessary to initiate DNA replication.</text>
</comment>
<dbReference type="Pfam" id="PF04084">
    <property type="entry name" value="RecA-like_ORC2"/>
    <property type="match status" value="1"/>
</dbReference>
<dbReference type="InterPro" id="IPR007220">
    <property type="entry name" value="ORC2"/>
</dbReference>
<reference evidence="10 11" key="1">
    <citation type="submission" date="2024-04" db="EMBL/GenBank/DDBJ databases">
        <authorList>
            <consortium name="Genoscope - CEA"/>
            <person name="William W."/>
        </authorList>
    </citation>
    <scope>NUCLEOTIDE SEQUENCE [LARGE SCALE GENOMIC DNA]</scope>
</reference>
<gene>
    <name evidence="10" type="ORF">GSLYS_00016122001</name>
</gene>
<dbReference type="GO" id="GO:0006260">
    <property type="term" value="P:DNA replication"/>
    <property type="evidence" value="ECO:0007669"/>
    <property type="project" value="UniProtKB-UniRule"/>
</dbReference>
<evidence type="ECO:0000256" key="4">
    <source>
        <dbReference type="ARBA" id="ARBA00022705"/>
    </source>
</evidence>
<dbReference type="GO" id="GO:0003688">
    <property type="term" value="F:DNA replication origin binding"/>
    <property type="evidence" value="ECO:0007669"/>
    <property type="project" value="UniProtKB-UniRule"/>
</dbReference>
<evidence type="ECO:0000313" key="10">
    <source>
        <dbReference type="EMBL" id="CAL1542588.1"/>
    </source>
</evidence>
<dbReference type="InterPro" id="IPR056773">
    <property type="entry name" value="WHD_ORC2"/>
</dbReference>
<feature type="compositionally biased region" description="Polar residues" evidence="7">
    <location>
        <begin position="220"/>
        <end position="230"/>
    </location>
</feature>
<protein>
    <recommendedName>
        <fullName evidence="3 6">Origin recognition complex subunit 2</fullName>
    </recommendedName>
</protein>
<evidence type="ECO:0000256" key="6">
    <source>
        <dbReference type="RuleBase" id="RU368084"/>
    </source>
</evidence>
<feature type="compositionally biased region" description="Basic and acidic residues" evidence="7">
    <location>
        <begin position="120"/>
        <end position="133"/>
    </location>
</feature>
<dbReference type="EMBL" id="CAXITT010000494">
    <property type="protein sequence ID" value="CAL1542588.1"/>
    <property type="molecule type" value="Genomic_DNA"/>
</dbReference>
<evidence type="ECO:0000259" key="9">
    <source>
        <dbReference type="Pfam" id="PF24882"/>
    </source>
</evidence>
<accession>A0AAV2I9R0</accession>
<evidence type="ECO:0000313" key="11">
    <source>
        <dbReference type="Proteomes" id="UP001497497"/>
    </source>
</evidence>
<keyword evidence="11" id="KW-1185">Reference proteome</keyword>
<name>A0AAV2I9R0_LYMST</name>
<keyword evidence="4 6" id="KW-0235">DNA replication</keyword>
<feature type="domain" description="Origin recognition complex subunit 2 winged-helix" evidence="9">
    <location>
        <begin position="504"/>
        <end position="563"/>
    </location>
</feature>
<organism evidence="10 11">
    <name type="scientific">Lymnaea stagnalis</name>
    <name type="common">Great pond snail</name>
    <name type="synonym">Helix stagnalis</name>
    <dbReference type="NCBI Taxonomy" id="6523"/>
    <lineage>
        <taxon>Eukaryota</taxon>
        <taxon>Metazoa</taxon>
        <taxon>Spiralia</taxon>
        <taxon>Lophotrochozoa</taxon>
        <taxon>Mollusca</taxon>
        <taxon>Gastropoda</taxon>
        <taxon>Heterobranchia</taxon>
        <taxon>Euthyneura</taxon>
        <taxon>Panpulmonata</taxon>
        <taxon>Hygrophila</taxon>
        <taxon>Lymnaeoidea</taxon>
        <taxon>Lymnaeidae</taxon>
        <taxon>Lymnaea</taxon>
    </lineage>
</organism>
<comment type="similarity">
    <text evidence="2 6">Belongs to the ORC2 family.</text>
</comment>
<evidence type="ECO:0000259" key="8">
    <source>
        <dbReference type="Pfam" id="PF04084"/>
    </source>
</evidence>
<evidence type="ECO:0000256" key="1">
    <source>
        <dbReference type="ARBA" id="ARBA00004123"/>
    </source>
</evidence>
<feature type="compositionally biased region" description="Acidic residues" evidence="7">
    <location>
        <begin position="196"/>
        <end position="213"/>
    </location>
</feature>
<dbReference type="Pfam" id="PF24882">
    <property type="entry name" value="WHD_ORC2"/>
    <property type="match status" value="1"/>
</dbReference>
<evidence type="ECO:0000256" key="2">
    <source>
        <dbReference type="ARBA" id="ARBA00007421"/>
    </source>
</evidence>
<dbReference type="AlphaFoldDB" id="A0AAV2I9R0"/>
<sequence>MKRAPKKSINITVIESDHIVQHILPAEEKEQKKCGAPIDDLIYSANVSPKKKSHYQSDESEDDSSGMAALPPVSQDDKNNTPFEDVFKFRTPKKSGQMSLKAEQSLPGTPKQHRTGSNKLSHDTPESKGRNTKQDFNTPPRLKKSAKKIQQEESQPPLKPLRVAALREHKRMESSTPYRLRKRNLDLGQPASSSDDSVDDSSSDSHDEEDEAEMEPKAATSKNTTKQQRTADFETNMAATAESYFDLHSMTPVTSDRTLSTLEGPRLDVDGIRQALKEYTPSHHSQISALMEKHARLFKRWMLNMCSGFNILLYGLGSKRNLLDRFREEYLLDFSHLVVNGYFPSLTAKNILNSITEEILESPKGFTNVYSQIEFIKESYKTRDEDFYLIINNIDGVLLRSEKSQAILSSLAEVNGFHIIGSVDHINASLMWDQDKYCRFRWLWYETATFQHYEAENSYENSLMVQQSGSLALSSIVHVMRSLTPNARQVFLMLAEYQLEMGGNPNYAGMSFQSLYHKCREAFLVNSDLTLQAQLVEFKDHRLIRSKKNFEGIEHLTIPVDQSTLKEFLQEHKAQQS</sequence>
<comment type="subunit">
    <text evidence="6">Component of the origin recognition complex (ORC).</text>
</comment>
<evidence type="ECO:0000256" key="5">
    <source>
        <dbReference type="ARBA" id="ARBA00023242"/>
    </source>
</evidence>
<keyword evidence="5 6" id="KW-0539">Nucleus</keyword>
<comment type="caution">
    <text evidence="10">The sequence shown here is derived from an EMBL/GenBank/DDBJ whole genome shotgun (WGS) entry which is preliminary data.</text>
</comment>
<dbReference type="InterPro" id="IPR056772">
    <property type="entry name" value="RecA-like_ORC2"/>
</dbReference>
<feature type="domain" description="Origin recognition complex subunit 2 RecA-like" evidence="8">
    <location>
        <begin position="287"/>
        <end position="446"/>
    </location>
</feature>
<dbReference type="PANTHER" id="PTHR14052">
    <property type="entry name" value="ORIGIN RECOGNITION COMPLEX SUBUNIT 2"/>
    <property type="match status" value="1"/>
</dbReference>
<evidence type="ECO:0000256" key="7">
    <source>
        <dbReference type="SAM" id="MobiDB-lite"/>
    </source>
</evidence>
<dbReference type="GO" id="GO:0005664">
    <property type="term" value="C:nuclear origin of replication recognition complex"/>
    <property type="evidence" value="ECO:0007669"/>
    <property type="project" value="UniProtKB-UniRule"/>
</dbReference>
<evidence type="ECO:0000256" key="3">
    <source>
        <dbReference type="ARBA" id="ARBA00019080"/>
    </source>
</evidence>
<proteinExistence type="inferred from homology"/>
<feature type="region of interest" description="Disordered" evidence="7">
    <location>
        <begin position="45"/>
        <end position="230"/>
    </location>
</feature>
<dbReference type="PANTHER" id="PTHR14052:SF0">
    <property type="entry name" value="ORIGIN RECOGNITION COMPLEX SUBUNIT 2"/>
    <property type="match status" value="1"/>
</dbReference>